<dbReference type="InterPro" id="IPR018159">
    <property type="entry name" value="Spectrin/alpha-actinin"/>
</dbReference>
<dbReference type="Pfam" id="PF02187">
    <property type="entry name" value="GAS2"/>
    <property type="match status" value="1"/>
</dbReference>
<dbReference type="FunFam" id="3.30.920.20:FF:000001">
    <property type="entry name" value="Microtubule-actin cross-linking factor 1"/>
    <property type="match status" value="1"/>
</dbReference>
<dbReference type="PROSITE" id="PS50222">
    <property type="entry name" value="EF_HAND_2"/>
    <property type="match status" value="2"/>
</dbReference>
<dbReference type="PROSITE" id="PS00018">
    <property type="entry name" value="EF_HAND_1"/>
    <property type="match status" value="2"/>
</dbReference>
<dbReference type="GO" id="GO:0005509">
    <property type="term" value="F:calcium ion binding"/>
    <property type="evidence" value="ECO:0007669"/>
    <property type="project" value="InterPro"/>
</dbReference>
<dbReference type="InterPro" id="IPR011992">
    <property type="entry name" value="EF-hand-dom_pair"/>
</dbReference>
<keyword evidence="8" id="KW-0175">Coiled coil</keyword>
<protein>
    <submittedName>
        <fullName evidence="12">Dystonin</fullName>
    </submittedName>
</protein>
<keyword evidence="5" id="KW-0677">Repeat</keyword>
<dbReference type="GO" id="GO:0005737">
    <property type="term" value="C:cytoplasm"/>
    <property type="evidence" value="ECO:0007669"/>
    <property type="project" value="TreeGrafter"/>
</dbReference>
<proteinExistence type="predicted"/>
<feature type="compositionally biased region" description="Polar residues" evidence="9">
    <location>
        <begin position="4585"/>
        <end position="4601"/>
    </location>
</feature>
<dbReference type="FunFam" id="1.20.58.60:FF:000074">
    <property type="entry name" value="dystonin isoform X1"/>
    <property type="match status" value="1"/>
</dbReference>
<gene>
    <name evidence="12" type="primary">DST</name>
</gene>
<dbReference type="PANTHER" id="PTHR23169">
    <property type="entry name" value="ENVOPLAKIN"/>
    <property type="match status" value="1"/>
</dbReference>
<dbReference type="PROSITE" id="PS51460">
    <property type="entry name" value="GAR"/>
    <property type="match status" value="1"/>
</dbReference>
<feature type="coiled-coil region" evidence="8">
    <location>
        <begin position="1515"/>
        <end position="1549"/>
    </location>
</feature>
<comment type="subcellular location">
    <subcellularLocation>
        <location evidence="1">Cytoplasm</location>
        <location evidence="1">Cytoskeleton</location>
    </subcellularLocation>
</comment>
<evidence type="ECO:0000256" key="1">
    <source>
        <dbReference type="ARBA" id="ARBA00004245"/>
    </source>
</evidence>
<dbReference type="InterPro" id="IPR001101">
    <property type="entry name" value="Plectin_repeat"/>
</dbReference>
<reference evidence="12" key="1">
    <citation type="submission" date="2019-03" db="UniProtKB">
        <authorList>
            <consortium name="Ensembl"/>
        </authorList>
    </citation>
    <scope>IDENTIFICATION</scope>
</reference>
<dbReference type="FunFam" id="1.20.58.60:FF:000085">
    <property type="entry name" value="dystonin isoform X2"/>
    <property type="match status" value="1"/>
</dbReference>
<dbReference type="FunFam" id="1.20.58.60:FF:000094">
    <property type="entry name" value="dystonin isoform X2"/>
    <property type="match status" value="1"/>
</dbReference>
<dbReference type="FunFam" id="3.90.1290.10:FF:000013">
    <property type="entry name" value="dystonin isoform X7"/>
    <property type="match status" value="1"/>
</dbReference>
<organism evidence="12">
    <name type="scientific">Ursus maritimus</name>
    <name type="common">Polar bear</name>
    <name type="synonym">Thalarctos maritimus</name>
    <dbReference type="NCBI Taxonomy" id="29073"/>
    <lineage>
        <taxon>Eukaryota</taxon>
        <taxon>Metazoa</taxon>
        <taxon>Chordata</taxon>
        <taxon>Craniata</taxon>
        <taxon>Vertebrata</taxon>
        <taxon>Euteleostomi</taxon>
        <taxon>Mammalia</taxon>
        <taxon>Eutheria</taxon>
        <taxon>Laurasiatheria</taxon>
        <taxon>Carnivora</taxon>
        <taxon>Caniformia</taxon>
        <taxon>Ursidae</taxon>
        <taxon>Ursus</taxon>
    </lineage>
</organism>
<dbReference type="Gene3D" id="1.20.58.60">
    <property type="match status" value="22"/>
</dbReference>
<keyword evidence="2" id="KW-0963">Cytoplasm</keyword>
<evidence type="ECO:0000256" key="2">
    <source>
        <dbReference type="ARBA" id="ARBA00022490"/>
    </source>
</evidence>
<dbReference type="SUPFAM" id="SSF47473">
    <property type="entry name" value="EF-hand"/>
    <property type="match status" value="1"/>
</dbReference>
<feature type="coiled-coil region" evidence="8">
    <location>
        <begin position="2882"/>
        <end position="2909"/>
    </location>
</feature>
<feature type="compositionally biased region" description="Low complexity" evidence="9">
    <location>
        <begin position="4556"/>
        <end position="4570"/>
    </location>
</feature>
<evidence type="ECO:0000256" key="6">
    <source>
        <dbReference type="ARBA" id="ARBA00022837"/>
    </source>
</evidence>
<dbReference type="GO" id="GO:0005886">
    <property type="term" value="C:plasma membrane"/>
    <property type="evidence" value="ECO:0007669"/>
    <property type="project" value="UniProtKB-SubCell"/>
</dbReference>
<dbReference type="FunFam" id="1.20.58.60:FF:000098">
    <property type="entry name" value="dystonin isoform X3"/>
    <property type="match status" value="1"/>
</dbReference>
<feature type="domain" description="EF-hand" evidence="10">
    <location>
        <begin position="4297"/>
        <end position="4332"/>
    </location>
</feature>
<dbReference type="GO" id="GO:0008017">
    <property type="term" value="F:microtubule binding"/>
    <property type="evidence" value="ECO:0007669"/>
    <property type="project" value="InterPro"/>
</dbReference>
<dbReference type="Pfam" id="PF00435">
    <property type="entry name" value="Spectrin"/>
    <property type="match status" value="19"/>
</dbReference>
<feature type="coiled-coil region" evidence="8">
    <location>
        <begin position="1257"/>
        <end position="1284"/>
    </location>
</feature>
<dbReference type="SMART" id="SM00054">
    <property type="entry name" value="EFh"/>
    <property type="match status" value="2"/>
</dbReference>
<dbReference type="FunFam" id="1.20.58.60:FF:000093">
    <property type="entry name" value="dystonin isoform X1"/>
    <property type="match status" value="1"/>
</dbReference>
<dbReference type="SMART" id="SM00250">
    <property type="entry name" value="PLEC"/>
    <property type="match status" value="18"/>
</dbReference>
<dbReference type="SMART" id="SM00243">
    <property type="entry name" value="GAS2"/>
    <property type="match status" value="1"/>
</dbReference>
<dbReference type="FunFam" id="1.20.58.60:FF:000021">
    <property type="entry name" value="Microtubule-actin cross-linking factor 1"/>
    <property type="match status" value="1"/>
</dbReference>
<feature type="coiled-coil region" evidence="8">
    <location>
        <begin position="3575"/>
        <end position="3606"/>
    </location>
</feature>
<dbReference type="InterPro" id="IPR035915">
    <property type="entry name" value="Plakin_repeat_sf"/>
</dbReference>
<dbReference type="FunFam" id="1.20.58.60:FF:000121">
    <property type="entry name" value="dystonin isoform X1"/>
    <property type="match status" value="1"/>
</dbReference>
<dbReference type="FunFam" id="1.20.58.60:FF:000012">
    <property type="entry name" value="Microtubule-actin cross-linking factor 1"/>
    <property type="match status" value="1"/>
</dbReference>
<dbReference type="FunFam" id="1.20.58.60:FF:000031">
    <property type="entry name" value="Microtubule-actin cross-linking factor 1"/>
    <property type="match status" value="1"/>
</dbReference>
<dbReference type="FunFam" id="1.20.58.60:FF:000022">
    <property type="entry name" value="Microtubule-actin cross-linking factor 1"/>
    <property type="match status" value="1"/>
</dbReference>
<dbReference type="SUPFAM" id="SSF143575">
    <property type="entry name" value="GAS2 domain-like"/>
    <property type="match status" value="1"/>
</dbReference>
<sequence length="4636" mass="526163">MNLNSRAKKIIIDKMMALAFLEAQAATGFIIDPISGQTYSVEDAILNGVIDSEFKIRLLEAEKAALGYSYSSKTLSVFQAMENRMLDRQRGKHMLEAQIASGGVIDPVRGIRLPPEVALQHGLLNNAILQFLHEPSSNTRVFPNPNNKQALYYSELLRMISVVDIKTGAELTAYEAFQRNLIEKTWVRKYQEGLITLTELADALLSRLVPKKDLHSPIAGYWLTTSGERISVLKASRRNLVDRITALRCLELVITGIGHPVTGKVMSVMEAVNANIISKEMGIRCLEFQYLTGGLIEPQVHSRLSIEEALQVGIIDVFIATKLKDQKSYVRNIICPQTKRKLTYKEALEKADFDFHTGLKLLEVSEPLMTGISKGERFFFILCIFHMYVHIHCSFRFPFLTLFCLDHCDCNANAKAAIQRSSSNFIFSFQLDKVIAGTVDQTTGQVLPVFQAVLRGLIDYDTGIRLLETQLMISGLISPELRKCFDLQDAKSHGLIDEQVLCQLKELNQAKEIISTVSSTTIPVLEALAQGMISEPMAIRVLEILLSTGFLVIPATGEQLTLQKAFHQNLVSSALFSKVLEKQNTCKDLIDPCTAERVSLVDLIQRSILQDNTGMRLLPVRPQEGGRITLKCGRNISILRAAHEGLIDRETMFRLLGAQLLSGGLIDCDSEGGRITLKCGRNISILRAAHEGLIDRETMFRLLGAQLLSGGLIDCDSGQRMTVEEAMAAGMIDRDTANNILTYQVQTGGIIHSNPAKRLTVDEAVQCDLITSSSALLVLEAQRGYVGLIWPHSGEIFPTSSSLQQDLITNELAYKILNGRQKIAFWNIHLLQTFELGLAPIAVILRKDMKLAEEFLKSLPSDFPRGQLEELRISHQNLQTAFSSLSSVSSERMNHVMLNVLKDLGRTKVQLEATALDVQFFISECAQDLAPSQSKQLLRLLNTTQKCFLDVQESVAAQVEHLETQLQLEQDLDDQKQEYKEKLQGICDLLTQTENRLIGHQEAFVIGDGTVELKKYQSKQEELQKDMQGNAQALAEIVKNTENFLRENGEKLSREDKALIEQKLNEAKLKCEQLNLKAEQSKKELDKVVTTAIKEETEKVAAAKQLEESKTKIENLLDWLSNVDTDSDRAGVKQRQVIEQNGTHFQEGDGTSVMGEEDEVNGNLLETDVDGQARHEKIVSQHQAVLMATQAAQALLDKQGHHLSPDEKEKLQKNMKELKAHYETALAESEKKVKLMRSLQEELEKFDADYGEFEHWLQQSEQELENLEAGADDLGGLMTKLKRQKSFSEDVISHKGDLRYITISGNRVLEAAKSCSRRSGGSKAAQDNIDTSATYREVQGKLDHATDRFRSLYSKVILFLRGDQSVTILFTLSSSLRVFLKRNRAKRALWLTLADLFGLDDIVGRYDDLSKSVNERNEKLQITLTRSLSVQDGLDEMLDWMGSVESSLKEQGQVPLNSAALQDVISKNIMLEQDIAGRQSSINAMNEKLKKFMETTDPSTASSLQAKMKDLSVRFSEASRKHKEKLAKMEELKNKVELFENLSEKLQTFLETKTQALTEADVPGKDVPELSQYIKEAISSCQEQMDTFQVLVKSLKSWIKETTEQVPIVQPSFGLTSIKKDMTDISHGYEDLGLLLKDKIAELNTKLSKLQKAQEESSAMMQWLQRMNKTAAKWHQAPTPTDTEAVKTQVEQNKSFEAELKQNVNKVQELKDKLTELLEENPDTPEAPKWKQMLTEIDSKWQELNQLTVDRQQKLEESSNNLTQFQTVEAQLKQWLVEKELMVSVLGPLSIDPNMLNTQRQQVQILLQEFDTRKPQYEQLTAAGRGILSRPGEHPSFHGIVKEQLAAVTQKWDSLTGQLSDRCDWIDQAIVKSTQYQSLLRSLSDKLSDLDNKISSSVAVSTHPEAMNQQLEAAQKMKQELGQEMKQIKVAQALCEDLSALVKEEYLKAELSRQLEGILKSFRDHLQAACASSHQFQQMSQDFQVWLDTKKEEQNSAPPISAKLDILESLIKDQKDFSKTLSAQSSIYEKTIAEGENLLLKTQGSEKAALQSQLNTIKTNWDGFNKQVKEREDKVRDSLEKALKYKEHVETLRPWIDKCQNNLEEIKLCLDRGEPENAMAKLKSLQKEMNQHLGMVELLNNAANSLLSVCEVDKEVVTDENKSLIQKVDMVTEQLHSKKLCLENMAQKFKEFQEVSKEAKRQLHCTKEQLDVHDSLGPQAYSNKYLTVLQTQQKALQTVKHQVDLVRGLAQDLVVEASDSKGTSDILLQAETLAQEHSALNQQVDERCSFLETKLQGIGHFQNTIREMFSQFAEFDDELDSMAPVGRDVETLQKQKEAIKAFLKKLEALIASNDNANKTCKMMLAMEETSPDLVGIKRDLEALSKQCNKLLDRAQAREEQVEGTIGRLEEFYSKLKEFSTLLQKAEEHEESQGPVGMETETINQQLDVFKVFQKEEIEPLQVKQQDVNWLGQGLIQSAAKGTSTQGLEHDLDNVNARWKTLNKKVAQRAAQLQEALLHCGRFQDALESLLSWMVDTEELVANQKPPSAEFKVVKAQIQEQKLLQRLLDDRKSTVEVIKREGEKIAATAEPADKVKILKQLSLLDSRWEALLNKAEMRNRQLEGISVVAQQFHETLEPLNEWLTTVEKRLANCEPIGTQASKLEEQIAQHKALEDDIIHHNKHLHQAVSIGQSLKVLSSREDKDMVQNKLDSSQVWYIEIQEKSHSRSELLQQALCNAKIFGEDEVELMNWLNEVHDKLSKLSVQDYSTEGLWKQQSELRVFLFMLLFSFQLSLFSQSSLFLYYFMFLMISVNFLIIQDKLEAIKARYKDITKLSTDVAKTLEQALQLSRRLHSTREELCAWLDRVEVELLSYETQVLTGDAASQAQARQKELKKEAKNSKALLDSLNEVSSALLELVPWRAREGLEKMVAEDNERYRLVSDTITQKVEEIDAAILRSQQFDQAADAELSWITETEKKLMSLGDIRLEQDQTSAQLQLQKTFTMEILRHKDIIDELVKSGHKIMATCSEEEKQSMKVLKNYDAICQVNSERYLQLERAQSLVNQFWETYEELWPWLTETQRIISQLPAPALEYETLRQQQEEHRQLRELIAEHKPHIDKMNKTGPQLLELSPGEGFSIQEKYVAADTLYSQIKEDVKKRAVALDEAISQSTQFHDKIDQILESLERIVERLRQPPSISAEVEKIKEQISENKNVSVDMEKLQPLYETLKKRGEEMIARSEGTDKDISAKAVQDKLDQMVFIWENIHTLVEEREAKLLDVMELAEKFWCDHMSLVVTTKDTQDFIRDLEDPGIDPSVVKQQQEAAEAIKEEIDGLQEELDIVINLGSELIAACGEPDKPIVKKSIDELNSAWDSLNKAWKDRVDKLEEAMQAAVQYQDGLQAIFDWVDIAGGKLASMSPIGTDLETVKQQIEELKQFKSEAYQQQIEMERLNHQAELLLKKVTEESDKHTVQDPLMELKLIWDSLDERIINRQHKLEGALLALGQFQHALDELLTWLTHTEGLLSEQKPVGGDPKAIEIELAKHHVLQNDVLAHQSTVEAVNKAGNDLIGSSAGEEASNLQNKLEVLNQRWQNVLEKTEQRKQQLDGALRQAKGFHGEIEDLQQWLTDTERHLLASKPLGGLPETAREQLNAHMEICAAFDVKEETYKSLMQKGQQMLARCPKSAETIDQDLNNLKEKWESVETKLNERKTKLEEALNLAMEFHNSLQDFINWLTQAEQTLNVASRPSLILDTVLFQIDEHKVFANEVNSHREQIIELDKTGTHLKYFSQKQDVVLIKNLLISVQSRWEKVVQRLVERGRSLDDARKRAKQFHEAWSKLMEWLEESEKSLDSELEIANDPDKIKTQLAQHKEFQKSLGAKHSVYDTTNRTGRSLKEKTSLADDNLKLDDMLSELRDKWDTICGKSVERQNKLEEALLFSGQFTDALQALIDWLYRVEPQLAEDQPVHGDIDLVMNLIDNHKVFQKELGKRTSSVQALKRSARELIEGSRDDSSWVKVQMQELSTRWETVCALSISKQTRLEAALRQAEEFHSVVHALLEWLAEAEQTLRFHGALPDDEDALRTLIDQHKEFMKRLEEKRAALNKATSMGDAMLAICHPDSITTIKHWITIIRARFEEVLAWAKQHQQRLASALAGLIAKQELLEALLAWLQWAETTLSDRDKEVIPQEIEEVKALIAEHQNFMEEMTRKQPDVDKVTKTYKRRARFPASSLYPSGSQTQIETKNPRVNLLVSKWQQVWLLALERRRKLNDALDRLEELREFANFDFDIWRKKYMRWMNHKKSRVMDFFRRIDKDQDGKITRQEFIDGILSSKFPTSRLEMSAVADIFDRDGDGYIDYYEFVAALHPNKDAYKPVTDADKIEDEVTRQVAKCKCAKRFQVEQIGDNKYRRFSLPSSSQFGDSQQLRLVRILRSTVMVRVGGGWMALDEFLVKNDPCRAKGRTNMELREKFILADGASQGMAAFRPRGRRSRPSSRGASPNRSTSVSSQAGQAASPQVPATSTPKVGLATRDRVAQGSSTNKGWFDPGCALSPDPKKTPSRPGSRAGSKAGSRASSRRGSDASDFDISEIQSVCSDVETVPQTHRPTPRAGSRPSTAKPSKIPTPQRKSPASKLDKSSKR</sequence>
<feature type="coiled-coil region" evidence="8">
    <location>
        <begin position="1693"/>
        <end position="1720"/>
    </location>
</feature>
<dbReference type="FunFam" id="1.20.58.60:FF:000077">
    <property type="entry name" value="dystonin isoform X1"/>
    <property type="match status" value="1"/>
</dbReference>
<feature type="coiled-coil region" evidence="8">
    <location>
        <begin position="3316"/>
        <end position="3343"/>
    </location>
</feature>
<evidence type="ECO:0000256" key="4">
    <source>
        <dbReference type="ARBA" id="ARBA00022723"/>
    </source>
</evidence>
<dbReference type="CDD" id="cd00051">
    <property type="entry name" value="EFh"/>
    <property type="match status" value="1"/>
</dbReference>
<keyword evidence="3" id="KW-0597">Phosphoprotein</keyword>
<feature type="coiled-coil region" evidence="8">
    <location>
        <begin position="1057"/>
        <end position="1091"/>
    </location>
</feature>
<dbReference type="GO" id="GO:0042060">
    <property type="term" value="P:wound healing"/>
    <property type="evidence" value="ECO:0007669"/>
    <property type="project" value="TreeGrafter"/>
</dbReference>
<feature type="domain" description="EF-hand" evidence="10">
    <location>
        <begin position="4333"/>
        <end position="4368"/>
    </location>
</feature>
<evidence type="ECO:0000313" key="12">
    <source>
        <dbReference type="Ensembl" id="ENSUMAP00000004347"/>
    </source>
</evidence>
<evidence type="ECO:0000256" key="9">
    <source>
        <dbReference type="SAM" id="MobiDB-lite"/>
    </source>
</evidence>
<dbReference type="FunFam" id="1.20.58.60:FF:000016">
    <property type="entry name" value="Microtubule-actin cross-linking factor 1"/>
    <property type="match status" value="1"/>
</dbReference>
<dbReference type="SUPFAM" id="SSF75399">
    <property type="entry name" value="Plakin repeat"/>
    <property type="match status" value="5"/>
</dbReference>
<dbReference type="FunFam" id="1.10.238.10:FF:000013">
    <property type="entry name" value="Microtubule-actin cross-linking factor 1"/>
    <property type="match status" value="1"/>
</dbReference>
<dbReference type="GO" id="GO:0005198">
    <property type="term" value="F:structural molecule activity"/>
    <property type="evidence" value="ECO:0007669"/>
    <property type="project" value="TreeGrafter"/>
</dbReference>
<dbReference type="SMART" id="SM00150">
    <property type="entry name" value="SPEC"/>
    <property type="match status" value="25"/>
</dbReference>
<dbReference type="SUPFAM" id="SSF46966">
    <property type="entry name" value="Spectrin repeat"/>
    <property type="match status" value="21"/>
</dbReference>
<dbReference type="CDD" id="cd00176">
    <property type="entry name" value="SPEC"/>
    <property type="match status" value="14"/>
</dbReference>
<dbReference type="Gene3D" id="3.30.920.20">
    <property type="entry name" value="Gas2-like domain"/>
    <property type="match status" value="1"/>
</dbReference>
<feature type="coiled-coil region" evidence="8">
    <location>
        <begin position="3422"/>
        <end position="3466"/>
    </location>
</feature>
<feature type="coiled-coil region" evidence="8">
    <location>
        <begin position="3683"/>
        <end position="3714"/>
    </location>
</feature>
<dbReference type="FunFam" id="1.20.58.60:FF:000144">
    <property type="entry name" value="Dystonin"/>
    <property type="match status" value="1"/>
</dbReference>
<keyword evidence="6" id="KW-0106">Calcium</keyword>
<dbReference type="FunFam" id="1.20.58.60:FF:000014">
    <property type="entry name" value="microtubule-actin cross-linking factor 1"/>
    <property type="match status" value="1"/>
</dbReference>
<dbReference type="FunFam" id="1.20.58.60:FF:000001">
    <property type="entry name" value="Microtubule-actin cross-linking factor 1"/>
    <property type="match status" value="3"/>
</dbReference>
<evidence type="ECO:0000256" key="3">
    <source>
        <dbReference type="ARBA" id="ARBA00022553"/>
    </source>
</evidence>
<dbReference type="Gene3D" id="3.90.1290.10">
    <property type="entry name" value="Plakin repeat"/>
    <property type="match status" value="6"/>
</dbReference>
<dbReference type="FunFam" id="1.20.58.60:FF:000008">
    <property type="entry name" value="microtubule-actin cross-linking factor 1"/>
    <property type="match status" value="1"/>
</dbReference>
<feature type="domain" description="GAR" evidence="11">
    <location>
        <begin position="4373"/>
        <end position="4454"/>
    </location>
</feature>
<dbReference type="Pfam" id="PF13499">
    <property type="entry name" value="EF-hand_7"/>
    <property type="match status" value="1"/>
</dbReference>
<dbReference type="Gene3D" id="1.10.238.10">
    <property type="entry name" value="EF-hand"/>
    <property type="match status" value="1"/>
</dbReference>
<feature type="coiled-coil region" evidence="8">
    <location>
        <begin position="2329"/>
        <end position="2428"/>
    </location>
</feature>
<dbReference type="GeneTree" id="ENSGT00940000155008"/>
<dbReference type="InterPro" id="IPR018247">
    <property type="entry name" value="EF_Hand_1_Ca_BS"/>
</dbReference>
<accession>A0A452T912</accession>
<evidence type="ECO:0000259" key="10">
    <source>
        <dbReference type="PROSITE" id="PS50222"/>
    </source>
</evidence>
<evidence type="ECO:0000256" key="7">
    <source>
        <dbReference type="ARBA" id="ARBA00023212"/>
    </source>
</evidence>
<dbReference type="InterPro" id="IPR043197">
    <property type="entry name" value="Plakin"/>
</dbReference>
<dbReference type="FunFam" id="1.20.58.60:FF:000069">
    <property type="entry name" value="dystonin isoform X2"/>
    <property type="match status" value="1"/>
</dbReference>
<dbReference type="GO" id="GO:0045095">
    <property type="term" value="C:keratin filament"/>
    <property type="evidence" value="ECO:0007669"/>
    <property type="project" value="TreeGrafter"/>
</dbReference>
<dbReference type="InterPro" id="IPR003108">
    <property type="entry name" value="GAR_dom"/>
</dbReference>
<dbReference type="GO" id="GO:0030054">
    <property type="term" value="C:cell junction"/>
    <property type="evidence" value="ECO:0007669"/>
    <property type="project" value="TreeGrafter"/>
</dbReference>
<dbReference type="PANTHER" id="PTHR23169:SF24">
    <property type="entry name" value="DYSTONIN"/>
    <property type="match status" value="1"/>
</dbReference>
<dbReference type="GO" id="GO:0042995">
    <property type="term" value="C:cell projection"/>
    <property type="evidence" value="ECO:0007669"/>
    <property type="project" value="UniProtKB-SubCell"/>
</dbReference>
<feature type="compositionally biased region" description="Low complexity" evidence="9">
    <location>
        <begin position="4490"/>
        <end position="4499"/>
    </location>
</feature>
<feature type="region of interest" description="Disordered" evidence="9">
    <location>
        <begin position="4474"/>
        <end position="4636"/>
    </location>
</feature>
<dbReference type="InterPro" id="IPR002017">
    <property type="entry name" value="Spectrin_repeat"/>
</dbReference>
<dbReference type="InterPro" id="IPR036534">
    <property type="entry name" value="GAR_dom_sf"/>
</dbReference>
<dbReference type="InterPro" id="IPR002048">
    <property type="entry name" value="EF_hand_dom"/>
</dbReference>
<dbReference type="FunFam" id="1.20.58.60:FF:000114">
    <property type="entry name" value="dystonin isoform X1"/>
    <property type="match status" value="1"/>
</dbReference>
<keyword evidence="4" id="KW-0479">Metal-binding</keyword>
<dbReference type="Ensembl" id="ENSUMAT00000005294.1">
    <property type="protein sequence ID" value="ENSUMAP00000004347.1"/>
    <property type="gene ID" value="ENSUMAG00000002037.1"/>
</dbReference>
<feature type="coiled-coil region" evidence="8">
    <location>
        <begin position="962"/>
        <end position="996"/>
    </location>
</feature>
<feature type="coiled-coil region" evidence="8">
    <location>
        <begin position="1907"/>
        <end position="1934"/>
    </location>
</feature>
<evidence type="ECO:0000259" key="11">
    <source>
        <dbReference type="PROSITE" id="PS51460"/>
    </source>
</evidence>
<dbReference type="FunFam" id="3.90.1290.10:FF:000024">
    <property type="entry name" value="Dystonin"/>
    <property type="match status" value="1"/>
</dbReference>
<name>A0A452T912_URSMA</name>
<dbReference type="Pfam" id="PF00681">
    <property type="entry name" value="Plectin"/>
    <property type="match status" value="7"/>
</dbReference>
<dbReference type="GO" id="GO:0045110">
    <property type="term" value="P:intermediate filament bundle assembly"/>
    <property type="evidence" value="ECO:0007669"/>
    <property type="project" value="TreeGrafter"/>
</dbReference>
<keyword evidence="7" id="KW-0206">Cytoskeleton</keyword>
<dbReference type="GO" id="GO:1990254">
    <property type="term" value="F:keratin filament binding"/>
    <property type="evidence" value="ECO:0007669"/>
    <property type="project" value="TreeGrafter"/>
</dbReference>
<feature type="compositionally biased region" description="Polar residues" evidence="9">
    <location>
        <begin position="4500"/>
        <end position="4520"/>
    </location>
</feature>
<evidence type="ECO:0000256" key="8">
    <source>
        <dbReference type="SAM" id="Coils"/>
    </source>
</evidence>
<feature type="coiled-coil region" evidence="8">
    <location>
        <begin position="4076"/>
        <end position="4103"/>
    </location>
</feature>
<evidence type="ECO:0000256" key="5">
    <source>
        <dbReference type="ARBA" id="ARBA00022737"/>
    </source>
</evidence>